<dbReference type="GO" id="GO:0043590">
    <property type="term" value="C:bacterial nucleoid"/>
    <property type="evidence" value="ECO:0007669"/>
    <property type="project" value="UniProtKB-UniRule"/>
</dbReference>
<dbReference type="AlphaFoldDB" id="A0A1H4LCL5"/>
<dbReference type="Proteomes" id="UP000199064">
    <property type="component" value="Unassembled WGS sequence"/>
</dbReference>
<dbReference type="NCBIfam" id="TIGR00103">
    <property type="entry name" value="DNA_YbaB_EbfC"/>
    <property type="match status" value="1"/>
</dbReference>
<comment type="similarity">
    <text evidence="2">Belongs to the YbaB/EbfC family.</text>
</comment>
<comment type="subcellular location">
    <subcellularLocation>
        <location evidence="2">Cytoplasm</location>
        <location evidence="2">Nucleoid</location>
    </subcellularLocation>
</comment>
<protein>
    <recommendedName>
        <fullName evidence="2">Nucleoid-associated protein SAMN05216452_2738</fullName>
    </recommendedName>
</protein>
<proteinExistence type="inferred from homology"/>
<keyword evidence="5" id="KW-1185">Reference proteome</keyword>
<sequence length="107" mass="11671">MRDLMGLMGKAKEMQAKFQAMQEEMAEMEIEGQAGGGTVKVTLSGKSEMKALKIDPSLFKEDDVEILEDLILAAHNDAKSKLEAAIQEKTQEMTAGLPIPSGMKLPF</sequence>
<dbReference type="RefSeq" id="WP_090329157.1">
    <property type="nucleotide sequence ID" value="NZ_FNSL01000001.1"/>
</dbReference>
<dbReference type="GO" id="GO:0005829">
    <property type="term" value="C:cytosol"/>
    <property type="evidence" value="ECO:0007669"/>
    <property type="project" value="TreeGrafter"/>
</dbReference>
<dbReference type="PANTHER" id="PTHR33449">
    <property type="entry name" value="NUCLEOID-ASSOCIATED PROTEIN YBAB"/>
    <property type="match status" value="1"/>
</dbReference>
<name>A0A1H4LCL5_9HYPH</name>
<evidence type="ECO:0000313" key="4">
    <source>
        <dbReference type="EMBL" id="SEB67932.1"/>
    </source>
</evidence>
<keyword evidence="2" id="KW-0963">Cytoplasm</keyword>
<dbReference type="InterPro" id="IPR036894">
    <property type="entry name" value="YbaB-like_sf"/>
</dbReference>
<dbReference type="GO" id="GO:0003677">
    <property type="term" value="F:DNA binding"/>
    <property type="evidence" value="ECO:0007669"/>
    <property type="project" value="UniProtKB-UniRule"/>
</dbReference>
<dbReference type="SUPFAM" id="SSF82607">
    <property type="entry name" value="YbaB-like"/>
    <property type="match status" value="1"/>
</dbReference>
<reference evidence="5" key="1">
    <citation type="submission" date="2016-10" db="EMBL/GenBank/DDBJ databases">
        <authorList>
            <person name="Varghese N."/>
            <person name="Submissions S."/>
        </authorList>
    </citation>
    <scope>NUCLEOTIDE SEQUENCE [LARGE SCALE GENOMIC DNA]</scope>
    <source>
        <strain evidence="5">ES.061</strain>
    </source>
</reference>
<dbReference type="Pfam" id="PF02575">
    <property type="entry name" value="YbaB_DNA_bd"/>
    <property type="match status" value="1"/>
</dbReference>
<organism evidence="4 5">
    <name type="scientific">Nitratireductor aquibiodomus</name>
    <dbReference type="NCBI Taxonomy" id="204799"/>
    <lineage>
        <taxon>Bacteria</taxon>
        <taxon>Pseudomonadati</taxon>
        <taxon>Pseudomonadota</taxon>
        <taxon>Alphaproteobacteria</taxon>
        <taxon>Hyphomicrobiales</taxon>
        <taxon>Phyllobacteriaceae</taxon>
        <taxon>Nitratireductor</taxon>
    </lineage>
</organism>
<keyword evidence="1 2" id="KW-0238">DNA-binding</keyword>
<evidence type="ECO:0000313" key="5">
    <source>
        <dbReference type="Proteomes" id="UP000199064"/>
    </source>
</evidence>
<accession>A0A1H4LCL5</accession>
<gene>
    <name evidence="4" type="ORF">SAMN05216452_2738</name>
</gene>
<feature type="coiled-coil region" evidence="3">
    <location>
        <begin position="4"/>
        <end position="31"/>
    </location>
</feature>
<keyword evidence="3" id="KW-0175">Coiled coil</keyword>
<comment type="function">
    <text evidence="2">Binds to DNA and alters its conformation. May be involved in regulation of gene expression, nucleoid organization and DNA protection.</text>
</comment>
<dbReference type="Gene3D" id="3.30.1310.10">
    <property type="entry name" value="Nucleoid-associated protein YbaB-like domain"/>
    <property type="match status" value="1"/>
</dbReference>
<dbReference type="PANTHER" id="PTHR33449:SF1">
    <property type="entry name" value="NUCLEOID-ASSOCIATED PROTEIN YBAB"/>
    <property type="match status" value="1"/>
</dbReference>
<dbReference type="PIRSF" id="PIRSF004555">
    <property type="entry name" value="UCP004555"/>
    <property type="match status" value="1"/>
</dbReference>
<dbReference type="HAMAP" id="MF_00274">
    <property type="entry name" value="DNA_YbaB_EbfC"/>
    <property type="match status" value="1"/>
</dbReference>
<dbReference type="EMBL" id="FNSL01000001">
    <property type="protein sequence ID" value="SEB67932.1"/>
    <property type="molecule type" value="Genomic_DNA"/>
</dbReference>
<evidence type="ECO:0000256" key="1">
    <source>
        <dbReference type="ARBA" id="ARBA00023125"/>
    </source>
</evidence>
<comment type="subunit">
    <text evidence="2">Homodimer.</text>
</comment>
<evidence type="ECO:0000256" key="2">
    <source>
        <dbReference type="HAMAP-Rule" id="MF_00274"/>
    </source>
</evidence>
<evidence type="ECO:0000256" key="3">
    <source>
        <dbReference type="SAM" id="Coils"/>
    </source>
</evidence>
<dbReference type="InterPro" id="IPR004401">
    <property type="entry name" value="YbaB/EbfC"/>
</dbReference>